<evidence type="ECO:0000256" key="1">
    <source>
        <dbReference type="ARBA" id="ARBA00006484"/>
    </source>
</evidence>
<protein>
    <submittedName>
        <fullName evidence="3">SDR family oxidoreductase</fullName>
    </submittedName>
</protein>
<dbReference type="PANTHER" id="PTHR42760">
    <property type="entry name" value="SHORT-CHAIN DEHYDROGENASES/REDUCTASES FAMILY MEMBER"/>
    <property type="match status" value="1"/>
</dbReference>
<dbReference type="GO" id="GO:0016616">
    <property type="term" value="F:oxidoreductase activity, acting on the CH-OH group of donors, NAD or NADP as acceptor"/>
    <property type="evidence" value="ECO:0007669"/>
    <property type="project" value="TreeGrafter"/>
</dbReference>
<gene>
    <name evidence="3" type="ORF">E4O86_04170</name>
</gene>
<dbReference type="InterPro" id="IPR020904">
    <property type="entry name" value="Sc_DH/Rdtase_CS"/>
</dbReference>
<accession>A0A964T1Y3</accession>
<dbReference type="GO" id="GO:0006633">
    <property type="term" value="P:fatty acid biosynthetic process"/>
    <property type="evidence" value="ECO:0007669"/>
    <property type="project" value="TreeGrafter"/>
</dbReference>
<dbReference type="Pfam" id="PF13561">
    <property type="entry name" value="adh_short_C2"/>
    <property type="match status" value="1"/>
</dbReference>
<reference evidence="3" key="1">
    <citation type="submission" date="2019-03" db="EMBL/GenBank/DDBJ databases">
        <title>Afifella sp. nov., isolated from activated sludge.</title>
        <authorList>
            <person name="Li Q."/>
            <person name="Liu Y."/>
        </authorList>
    </citation>
    <scope>NUCLEOTIDE SEQUENCE</scope>
    <source>
        <strain evidence="3">L72</strain>
    </source>
</reference>
<sequence length="256" mass="27218">MAGVTRRTAIITGAGAGIGRAIAQTLSRAGYDIGIFDLDRSGAEETAALVRREGRLVEAAYGNVASRQEVEAGAAQLIEALGHVDLLVNNAGILRTSRFLETSEEEWRKVFSVNLDGAFNFCQTVLPHMVKRQSGVVVNMASWTGKKGVPNHAAYSASKFAIIGLTQVLAGEMAEHGIRVNAVCPGIIVDTRMREEAEALNRAQGLPDVETRVKTIPLRRAGQPDDIAGVVAFLASDAAAYMTGQAINVTGGLWMN</sequence>
<dbReference type="NCBIfam" id="NF009466">
    <property type="entry name" value="PRK12826.1-2"/>
    <property type="match status" value="1"/>
</dbReference>
<dbReference type="InterPro" id="IPR036291">
    <property type="entry name" value="NAD(P)-bd_dom_sf"/>
</dbReference>
<comment type="similarity">
    <text evidence="1">Belongs to the short-chain dehydrogenases/reductases (SDR) family.</text>
</comment>
<dbReference type="Gene3D" id="3.40.50.720">
    <property type="entry name" value="NAD(P)-binding Rossmann-like Domain"/>
    <property type="match status" value="1"/>
</dbReference>
<dbReference type="OrthoDB" id="9780084at2"/>
<evidence type="ECO:0000313" key="3">
    <source>
        <dbReference type="EMBL" id="MYZ46906.1"/>
    </source>
</evidence>
<dbReference type="PROSITE" id="PS00061">
    <property type="entry name" value="ADH_SHORT"/>
    <property type="match status" value="1"/>
</dbReference>
<evidence type="ECO:0000313" key="4">
    <source>
        <dbReference type="Proteomes" id="UP000773614"/>
    </source>
</evidence>
<dbReference type="SUPFAM" id="SSF51735">
    <property type="entry name" value="NAD(P)-binding Rossmann-fold domains"/>
    <property type="match status" value="1"/>
</dbReference>
<keyword evidence="2" id="KW-0560">Oxidoreductase</keyword>
<dbReference type="FunFam" id="3.40.50.720:FF:000084">
    <property type="entry name" value="Short-chain dehydrogenase reductase"/>
    <property type="match status" value="1"/>
</dbReference>
<organism evidence="3 4">
    <name type="scientific">Propylenella binzhouense</name>
    <dbReference type="NCBI Taxonomy" id="2555902"/>
    <lineage>
        <taxon>Bacteria</taxon>
        <taxon>Pseudomonadati</taxon>
        <taxon>Pseudomonadota</taxon>
        <taxon>Alphaproteobacteria</taxon>
        <taxon>Hyphomicrobiales</taxon>
        <taxon>Propylenellaceae</taxon>
        <taxon>Propylenella</taxon>
    </lineage>
</organism>
<comment type="caution">
    <text evidence="3">The sequence shown here is derived from an EMBL/GenBank/DDBJ whole genome shotgun (WGS) entry which is preliminary data.</text>
</comment>
<dbReference type="AlphaFoldDB" id="A0A964T1Y3"/>
<evidence type="ECO:0000256" key="2">
    <source>
        <dbReference type="ARBA" id="ARBA00023002"/>
    </source>
</evidence>
<name>A0A964T1Y3_9HYPH</name>
<dbReference type="InterPro" id="IPR002347">
    <property type="entry name" value="SDR_fam"/>
</dbReference>
<dbReference type="PANTHER" id="PTHR42760:SF133">
    <property type="entry name" value="3-OXOACYL-[ACYL-CARRIER-PROTEIN] REDUCTASE"/>
    <property type="match status" value="1"/>
</dbReference>
<dbReference type="RefSeq" id="WP_161139246.1">
    <property type="nucleotide sequence ID" value="NZ_SPKJ01000007.1"/>
</dbReference>
<keyword evidence="4" id="KW-1185">Reference proteome</keyword>
<proteinExistence type="inferred from homology"/>
<dbReference type="EMBL" id="SPKJ01000007">
    <property type="protein sequence ID" value="MYZ46906.1"/>
    <property type="molecule type" value="Genomic_DNA"/>
</dbReference>
<dbReference type="PRINTS" id="PR00081">
    <property type="entry name" value="GDHRDH"/>
</dbReference>
<dbReference type="Proteomes" id="UP000773614">
    <property type="component" value="Unassembled WGS sequence"/>
</dbReference>
<dbReference type="PRINTS" id="PR00080">
    <property type="entry name" value="SDRFAMILY"/>
</dbReference>
<dbReference type="GO" id="GO:0048038">
    <property type="term" value="F:quinone binding"/>
    <property type="evidence" value="ECO:0007669"/>
    <property type="project" value="TreeGrafter"/>
</dbReference>
<dbReference type="NCBIfam" id="NF005559">
    <property type="entry name" value="PRK07231.1"/>
    <property type="match status" value="1"/>
</dbReference>